<keyword evidence="2 3" id="KW-0808">Transferase</keyword>
<dbReference type="HAMAP" id="MF_01963">
    <property type="entry name" value="MTAP"/>
    <property type="match status" value="1"/>
</dbReference>
<keyword evidence="3" id="KW-0660">Purine salvage</keyword>
<feature type="site" description="Important for substrate specificity" evidence="3">
    <location>
        <position position="167"/>
    </location>
</feature>
<feature type="domain" description="Nucleoside phosphorylase" evidence="4">
    <location>
        <begin position="5"/>
        <end position="242"/>
    </location>
</feature>
<sequence>MSMTAIIGGTGLTDLDGLNIQREEVLETCWGAVSAPVLIGDFHGHEIVFLARHAQDHSLPPHKINYRANIQALELLGVDRIIAVNAVGGITEGMCGGVICIPDQIIDYTSNREHTFFSDDFEVTNHIDFTMPYDEKLRQSLIQGAIQVGLNIRQGGVYGCFNGPRLETAAEIRRMERDGCDLTGMTGMPEAALARELGLSYASICLVVNRAAGKADGEITIDGIRQVLVEGMQKVRQLIEASLVLIR</sequence>
<dbReference type="Proteomes" id="UP001500604">
    <property type="component" value="Unassembled WGS sequence"/>
</dbReference>
<dbReference type="InterPro" id="IPR035994">
    <property type="entry name" value="Nucleoside_phosphorylase_sf"/>
</dbReference>
<protein>
    <recommendedName>
        <fullName evidence="3">Probable S-methyl-5'-thioinosine phosphorylase</fullName>
        <ecNumber evidence="3">2.4.2.44</ecNumber>
    </recommendedName>
    <alternativeName>
        <fullName evidence="3">5'-methylthioinosine phosphorylase</fullName>
        <shortName evidence="3">MTI phosphorylase</shortName>
        <shortName evidence="3">MTIP</shortName>
    </alternativeName>
</protein>
<comment type="pathway">
    <text evidence="3">Purine metabolism; purine nucleoside salvage.</text>
</comment>
<organism evidence="5 6">
    <name type="scientific">Kistimonas scapharcae</name>
    <dbReference type="NCBI Taxonomy" id="1036133"/>
    <lineage>
        <taxon>Bacteria</taxon>
        <taxon>Pseudomonadati</taxon>
        <taxon>Pseudomonadota</taxon>
        <taxon>Gammaproteobacteria</taxon>
        <taxon>Oceanospirillales</taxon>
        <taxon>Endozoicomonadaceae</taxon>
        <taxon>Kistimonas</taxon>
    </lineage>
</organism>
<feature type="binding site" evidence="3">
    <location>
        <position position="185"/>
    </location>
    <ligand>
        <name>substrate</name>
    </ligand>
</feature>
<reference evidence="6" key="1">
    <citation type="journal article" date="2019" name="Int. J. Syst. Evol. Microbiol.">
        <title>The Global Catalogue of Microorganisms (GCM) 10K type strain sequencing project: providing services to taxonomists for standard genome sequencing and annotation.</title>
        <authorList>
            <consortium name="The Broad Institute Genomics Platform"/>
            <consortium name="The Broad Institute Genome Sequencing Center for Infectious Disease"/>
            <person name="Wu L."/>
            <person name="Ma J."/>
        </authorList>
    </citation>
    <scope>NUCLEOTIDE SEQUENCE [LARGE SCALE GENOMIC DNA]</scope>
    <source>
        <strain evidence="6">JCM 17805</strain>
    </source>
</reference>
<comment type="function">
    <text evidence="3">Catalyzes the reversible phosphorylation of S-methyl-5'-thioinosine (MTI) to hypoxanthine and 5-methylthioribose-1-phosphate. Involved in the breakdown of S-methyl-5'-thioadenosine (MTA), a major by-product of polyamine biosynthesis. Catabolism of (MTA) occurs via deamination to MTI and phosphorolysis to hypoxanthine.</text>
</comment>
<dbReference type="CDD" id="cd09010">
    <property type="entry name" value="MTAP_SsMTAPII_like_MTIP"/>
    <property type="match status" value="1"/>
</dbReference>
<evidence type="ECO:0000256" key="1">
    <source>
        <dbReference type="ARBA" id="ARBA00022676"/>
    </source>
</evidence>
<dbReference type="PANTHER" id="PTHR42679:SF2">
    <property type="entry name" value="S-METHYL-5'-THIOADENOSINE PHOSPHORYLASE"/>
    <property type="match status" value="1"/>
</dbReference>
<evidence type="ECO:0000259" key="4">
    <source>
        <dbReference type="Pfam" id="PF01048"/>
    </source>
</evidence>
<evidence type="ECO:0000313" key="6">
    <source>
        <dbReference type="Proteomes" id="UP001500604"/>
    </source>
</evidence>
<comment type="miscellaneous">
    <text evidence="3">Although this enzyme belongs to the family of MTA phosphorylases based on sequence homology, it has been shown that conserved amino acid substitutions in the substrate binding pocket convert the substrate specificity of this enzyme from 6-aminopurines to 6-oxopurines.</text>
</comment>
<accession>A0ABP8V7X8</accession>
<proteinExistence type="inferred from homology"/>
<name>A0ABP8V7X8_9GAMM</name>
<feature type="binding site" evidence="3">
    <location>
        <position position="186"/>
    </location>
    <ligand>
        <name>phosphate</name>
        <dbReference type="ChEBI" id="CHEBI:43474"/>
    </ligand>
</feature>
<dbReference type="EC" id="2.4.2.44" evidence="3"/>
<dbReference type="Pfam" id="PF01048">
    <property type="entry name" value="PNP_UDP_1"/>
    <property type="match status" value="1"/>
</dbReference>
<comment type="catalytic activity">
    <reaction evidence="3">
        <text>S-methyl-5'-thioinosine + phosphate = 5-(methylsulfanyl)-alpha-D-ribose 1-phosphate + hypoxanthine</text>
        <dbReference type="Rhea" id="RHEA:30643"/>
        <dbReference type="ChEBI" id="CHEBI:17368"/>
        <dbReference type="ChEBI" id="CHEBI:43474"/>
        <dbReference type="ChEBI" id="CHEBI:48595"/>
        <dbReference type="ChEBI" id="CHEBI:58533"/>
        <dbReference type="EC" id="2.4.2.44"/>
    </reaction>
</comment>
<comment type="similarity">
    <text evidence="3">Belongs to the PNP/MTAP phosphorylase family. MTAP subfamily.</text>
</comment>
<dbReference type="PANTHER" id="PTHR42679">
    <property type="entry name" value="S-METHYL-5'-THIOADENOSINE PHOSPHORYLASE"/>
    <property type="match status" value="1"/>
</dbReference>
<gene>
    <name evidence="5" type="ORF">GCM10023116_39480</name>
</gene>
<dbReference type="EMBL" id="BAABFL010000459">
    <property type="protein sequence ID" value="GAA4651664.1"/>
    <property type="molecule type" value="Genomic_DNA"/>
</dbReference>
<feature type="binding site" evidence="3">
    <location>
        <begin position="209"/>
        <end position="211"/>
    </location>
    <ligand>
        <name>substrate</name>
    </ligand>
</feature>
<dbReference type="RefSeq" id="WP_345198083.1">
    <property type="nucleotide sequence ID" value="NZ_BAABFL010000459.1"/>
</dbReference>
<feature type="binding site" evidence="3">
    <location>
        <position position="10"/>
    </location>
    <ligand>
        <name>phosphate</name>
        <dbReference type="ChEBI" id="CHEBI:43474"/>
    </ligand>
</feature>
<keyword evidence="1 3" id="KW-0328">Glycosyltransferase</keyword>
<feature type="site" description="Important for substrate specificity" evidence="3">
    <location>
        <position position="221"/>
    </location>
</feature>
<evidence type="ECO:0000256" key="3">
    <source>
        <dbReference type="HAMAP-Rule" id="MF_01963"/>
    </source>
</evidence>
<evidence type="ECO:0000313" key="5">
    <source>
        <dbReference type="EMBL" id="GAA4651664.1"/>
    </source>
</evidence>
<comment type="caution">
    <text evidence="5">The sequence shown here is derived from an EMBL/GenBank/DDBJ whole genome shotgun (WGS) entry which is preliminary data.</text>
</comment>
<comment type="caution">
    <text evidence="3">Lacks conserved residue(s) required for the propagation of feature annotation.</text>
</comment>
<evidence type="ECO:0000256" key="2">
    <source>
        <dbReference type="ARBA" id="ARBA00022679"/>
    </source>
</evidence>
<dbReference type="InterPro" id="IPR000845">
    <property type="entry name" value="Nucleoside_phosphorylase_d"/>
</dbReference>
<comment type="subunit">
    <text evidence="3">Homotrimer.</text>
</comment>
<dbReference type="NCBIfam" id="NF006599">
    <property type="entry name" value="PRK09136.1"/>
    <property type="match status" value="1"/>
</dbReference>
<dbReference type="SUPFAM" id="SSF53167">
    <property type="entry name" value="Purine and uridine phosphorylases"/>
    <property type="match status" value="1"/>
</dbReference>
<dbReference type="Gene3D" id="3.40.50.1580">
    <property type="entry name" value="Nucleoside phosphorylase domain"/>
    <property type="match status" value="1"/>
</dbReference>
<keyword evidence="6" id="KW-1185">Reference proteome</keyword>
<feature type="binding site" evidence="3">
    <location>
        <begin position="52"/>
        <end position="53"/>
    </location>
    <ligand>
        <name>phosphate</name>
        <dbReference type="ChEBI" id="CHEBI:43474"/>
    </ligand>
</feature>
<dbReference type="InterPro" id="IPR010044">
    <property type="entry name" value="MTAP"/>
</dbReference>